<organism evidence="1 2">
    <name type="scientific">Naganishia adeliensis</name>
    <dbReference type="NCBI Taxonomy" id="92952"/>
    <lineage>
        <taxon>Eukaryota</taxon>
        <taxon>Fungi</taxon>
        <taxon>Dikarya</taxon>
        <taxon>Basidiomycota</taxon>
        <taxon>Agaricomycotina</taxon>
        <taxon>Tremellomycetes</taxon>
        <taxon>Filobasidiales</taxon>
        <taxon>Filobasidiaceae</taxon>
        <taxon>Naganishia</taxon>
    </lineage>
</organism>
<keyword evidence="2" id="KW-1185">Reference proteome</keyword>
<evidence type="ECO:0000313" key="1">
    <source>
        <dbReference type="EMBL" id="KAJ9112394.1"/>
    </source>
</evidence>
<name>A0ACC2WML1_9TREE</name>
<gene>
    <name evidence="1" type="ORF">QFC20_002181</name>
</gene>
<protein>
    <submittedName>
        <fullName evidence="1">Uncharacterized protein</fullName>
    </submittedName>
</protein>
<comment type="caution">
    <text evidence="1">The sequence shown here is derived from an EMBL/GenBank/DDBJ whole genome shotgun (WGS) entry which is preliminary data.</text>
</comment>
<accession>A0ACC2WML1</accession>
<dbReference type="EMBL" id="JASBWS010000015">
    <property type="protein sequence ID" value="KAJ9112394.1"/>
    <property type="molecule type" value="Genomic_DNA"/>
</dbReference>
<proteinExistence type="predicted"/>
<sequence length="1564" mass="172717">MTTSPPNHISLLKRDSYGFGMDLVPASTEENEDEDQEPIQAFTQDESQANDIVIPTDFTYGPNGERILESSSKGLIPDSSYGSHLRFTDIEEGQPRRIGDREEDLNGNASFPPDRPNERIPRTTGLDSTNASEVDSGAMTPSNVGGGNHIGKDYVDDEFGDFIQGAQPPSRASSEGFGLSTPGTSTPAKQSFKNGSDLRMMGSTTSPQRRPSHLRPHGWDSPSRLSALSRTSSSIGQQQYKGDLPDRSEFTEDGQLENRSGHLDTNQAGEVTGFVFHTMKDCTKLLFREDDRFPDTDTASVTPKSGFMRRLSVATDTEDADQSTPRHWGLPTVMAVNGLIAVGTESGWVAVMDFKQELKRVCGTESAIKSSGAVTAIAISPDATFVAVGHQSGSVFLYELASKSARPTRTAPALPAAALSAGRKEGHLIGTAITHLAFVGRRHTAIVTGDESGRAFWWSLGKVVGVESNDVIRLLGTSPPAVVPPNRGIDTGTTARNVAGNKANRSAKDHDLFASSPLPVGVGDHPSDNFGMIALLTGSKLMVVGLKPSARTLYRRSRQADGGRTGKMIGCAAWLPAQRSRRNNSGDPVLAYSWGNQLRFLKIQVTPAEKPELVDGKTASNYAVNRAEFIEGRIWREEGPIVGLSWLNSEHVLIATSTYLALLDIRTMQKVERQRFGWLPDLSHVSDGRGIVKLNFTLSQTEDDIRIGSVLSWADRILALCHAGDFVAAIDLTTRYYDSSAIGNTIGLPASRKAQHELLRARALSLMRASLKYAFSEDRLTDGTYDSTDGRGVDLTPLFEGLVECCFQACLTIEEPTFLFEDVFEAYANVGIQGIYLEILAKHLLEDRVADIPPQIIQALLAHHARRGEYEQAERIIWHVDPQRLDINQSIVLCETHGLWDAYIYVHNQCLMDYTTPLAKILNMIQETRQGDSDLSTQTFDLVSQHATRLYRYIESTLSGNVYPSGQPASPKAAEEGRKAMYGCLFSLTALPDPAFAALRIHDAYPVLQSLLHLDTEALLHTLDVAFEDGYLNDNHGFLMSRQLIVNILLEVMTPQTYYAGDITLLHIFIARNLPKYPQFILVSPSTLHQILQGLASDPDLSTREDRELAAEFLLSAYTPYDTDAIYQQFKEAGFWRILRSVYTKEEDWTEALKVDIADDSLLSDEYFLEINDVLTAGLKSNQATKLKAEIKASLSSLLEASITATATTLKNHLPDLHADALAILDGQRHKQLGYLAVLLEPYRVIDTDDRTDTRPSTSAASQITDDMYIAYLSLLCELDSDRVVPLIETHRKLLEIPHVEAVLEDQSMFHALVWYIFLRGDQQRAFEKLGQVMHTLASRLLDGPDSRSHHEATTLDRIEKVARMGMQMALHTSTVDGFSREDSWYYVLSQTLAIIRRILKTSAMSDNSAEIVLPALRTVVQEELSGLLSNSGSSTVAFPKLFKRLMDQPDEDTSAQSSDTNAEMKIILTSMLRAYATDEELLKITNRIIGNDLYALFAELVRVKASGWKSRHESCNYCGISVLLSETEVEMINRQGNLETKQGQVAIAQDGHCTHVWCMLPDI</sequence>
<evidence type="ECO:0000313" key="2">
    <source>
        <dbReference type="Proteomes" id="UP001230649"/>
    </source>
</evidence>
<reference evidence="1" key="1">
    <citation type="submission" date="2023-04" db="EMBL/GenBank/DDBJ databases">
        <title>Draft Genome sequencing of Naganishia species isolated from polar environments using Oxford Nanopore Technology.</title>
        <authorList>
            <person name="Leo P."/>
            <person name="Venkateswaran K."/>
        </authorList>
    </citation>
    <scope>NUCLEOTIDE SEQUENCE</scope>
    <source>
        <strain evidence="1">MNA-CCFEE 5262</strain>
    </source>
</reference>
<dbReference type="Proteomes" id="UP001230649">
    <property type="component" value="Unassembled WGS sequence"/>
</dbReference>